<proteinExistence type="inferred from homology"/>
<dbReference type="RefSeq" id="WP_285608621.1">
    <property type="nucleotide sequence ID" value="NZ_BSDC01000002.1"/>
</dbReference>
<keyword evidence="9 11" id="KW-0234">DNA repair</keyword>
<reference evidence="14" key="1">
    <citation type="journal article" date="2023" name="Antonie Van Leeuwenhoek">
        <title>Mesoterricola silvestris gen. nov., sp. nov., Mesoterricola sediminis sp. nov., Geothrix oryzae sp. nov., Geothrix edaphica sp. nov., Geothrix rubra sp. nov., and Geothrix limicola sp. nov., six novel members of Acidobacteriota isolated from soils.</title>
        <authorList>
            <person name="Itoh H."/>
            <person name="Sugisawa Y."/>
            <person name="Mise K."/>
            <person name="Xu Z."/>
            <person name="Kuniyasu M."/>
            <person name="Ushijima N."/>
            <person name="Kawano K."/>
            <person name="Kobayashi E."/>
            <person name="Shiratori Y."/>
            <person name="Masuda Y."/>
            <person name="Senoo K."/>
        </authorList>
    </citation>
    <scope>NUCLEOTIDE SEQUENCE</scope>
    <source>
        <strain evidence="14">Red802</strain>
    </source>
</reference>
<dbReference type="Gene3D" id="3.40.50.1980">
    <property type="entry name" value="Nitrogenase molybdenum iron protein domain"/>
    <property type="match status" value="2"/>
</dbReference>
<dbReference type="EC" id="4.2.99.18" evidence="11"/>
<keyword evidence="8 11" id="KW-0411">Iron-sulfur</keyword>
<comment type="similarity">
    <text evidence="1 11">Belongs to the Nth/MutY family.</text>
</comment>
<keyword evidence="15" id="KW-1185">Reference proteome</keyword>
<keyword evidence="5 11" id="KW-0227">DNA damage</keyword>
<dbReference type="InterPro" id="IPR002491">
    <property type="entry name" value="ABC_transptr_periplasmic_BD"/>
</dbReference>
<keyword evidence="2 11" id="KW-0004">4Fe-4S</keyword>
<comment type="function">
    <text evidence="11">DNA repair enzyme that has both DNA N-glycosylase activity and AP-lyase activity. The DNA N-glycosylase activity releases various damaged pyrimidines from DNA by cleaving the N-glycosidic bond, leaving an AP (apurinic/apyrimidinic) site. The AP-lyase activity cleaves the phosphodiester bond 3' to the AP site by a beta-elimination, leaving a 3'-terminal unsaturated sugar and a product with a terminal 5'-phosphate.</text>
</comment>
<evidence type="ECO:0000256" key="4">
    <source>
        <dbReference type="ARBA" id="ARBA00022729"/>
    </source>
</evidence>
<dbReference type="InterPro" id="IPR003265">
    <property type="entry name" value="HhH-GPD_domain"/>
</dbReference>
<evidence type="ECO:0000256" key="5">
    <source>
        <dbReference type="ARBA" id="ARBA00022763"/>
    </source>
</evidence>
<keyword evidence="11" id="KW-0456">Lyase</keyword>
<keyword evidence="6 11" id="KW-0378">Hydrolase</keyword>
<evidence type="ECO:0000256" key="3">
    <source>
        <dbReference type="ARBA" id="ARBA00022723"/>
    </source>
</evidence>
<dbReference type="Gene3D" id="1.10.1670.10">
    <property type="entry name" value="Helix-hairpin-Helix base-excision DNA repair enzymes (C-terminal)"/>
    <property type="match status" value="1"/>
</dbReference>
<dbReference type="HAMAP" id="MF_00942">
    <property type="entry name" value="Nth"/>
    <property type="match status" value="1"/>
</dbReference>
<dbReference type="SUPFAM" id="SSF53807">
    <property type="entry name" value="Helical backbone' metal receptor"/>
    <property type="match status" value="1"/>
</dbReference>
<evidence type="ECO:0000313" key="14">
    <source>
        <dbReference type="EMBL" id="GLH67445.1"/>
    </source>
</evidence>
<dbReference type="Proteomes" id="UP001165044">
    <property type="component" value="Unassembled WGS sequence"/>
</dbReference>
<evidence type="ECO:0000256" key="8">
    <source>
        <dbReference type="ARBA" id="ARBA00023014"/>
    </source>
</evidence>
<evidence type="ECO:0000259" key="13">
    <source>
        <dbReference type="PROSITE" id="PS50983"/>
    </source>
</evidence>
<keyword evidence="10 11" id="KW-0326">Glycosidase</keyword>
<dbReference type="Pfam" id="PF00730">
    <property type="entry name" value="HhH-GPD"/>
    <property type="match status" value="1"/>
</dbReference>
<comment type="catalytic activity">
    <reaction evidence="11">
        <text>2'-deoxyribonucleotide-(2'-deoxyribose 5'-phosphate)-2'-deoxyribonucleotide-DNA = a 3'-end 2'-deoxyribonucleotide-(2,3-dehydro-2,3-deoxyribose 5'-phosphate)-DNA + a 5'-end 5'-phospho-2'-deoxyribonucleoside-DNA + H(+)</text>
        <dbReference type="Rhea" id="RHEA:66592"/>
        <dbReference type="Rhea" id="RHEA-COMP:13180"/>
        <dbReference type="Rhea" id="RHEA-COMP:16897"/>
        <dbReference type="Rhea" id="RHEA-COMP:17067"/>
        <dbReference type="ChEBI" id="CHEBI:15378"/>
        <dbReference type="ChEBI" id="CHEBI:136412"/>
        <dbReference type="ChEBI" id="CHEBI:157695"/>
        <dbReference type="ChEBI" id="CHEBI:167181"/>
        <dbReference type="EC" id="4.2.99.18"/>
    </reaction>
</comment>
<organism evidence="14 15">
    <name type="scientific">Geothrix edaphica</name>
    <dbReference type="NCBI Taxonomy" id="2927976"/>
    <lineage>
        <taxon>Bacteria</taxon>
        <taxon>Pseudomonadati</taxon>
        <taxon>Acidobacteriota</taxon>
        <taxon>Holophagae</taxon>
        <taxon>Holophagales</taxon>
        <taxon>Holophagaceae</taxon>
        <taxon>Geothrix</taxon>
    </lineage>
</organism>
<gene>
    <name evidence="11" type="primary">nth</name>
    <name evidence="14" type="ORF">GETHED_18090</name>
</gene>
<sequence length="513" mass="56031">MRAPKPQPRELQARLRAAYPDARCALDHRDPFQLVVATILSAQCTDARVNLTTPALFARFPDAASLAEARQDEVEALIKSTGFFRNKAKNLIGLGQALMARHGGRVPSDPTELGALPGVGQKTANVVLANAFGVPALAVDTHIFRVARRLGLSKAATPEKVEADLCRLFPREDWIELHHQLIFHGRRTCEARRPDCAACPLLDLCPTGLGQIKDPHLGVRLTVDPGPSAPRPAVAFPRPGAVRQDQQAVPEDPAGAPGDIASEASRRSPRIMSAPQRIVSLVPSVTELLVQWGLAARLVGRTRYCIEPRWIRNTVPAAGGTKDPDLGRIKDLAPDLVILERDENPKEVAEALTALGIPWLALEIRTVEDCVAALRELGIRLGVPQAGELRAAALEASLKGRRRKGPRALVLIWKDPWMSAGPDTYLGDLLRQGGFTPIGPDRYPALSDEDLEALAPEAILLPTEPYRFNRRHQAELQKRFPHAAVHLVDGQALTWYLSRTETGLDLVKNLPPR</sequence>
<evidence type="ECO:0000256" key="7">
    <source>
        <dbReference type="ARBA" id="ARBA00023004"/>
    </source>
</evidence>
<keyword evidence="4" id="KW-0732">Signal</keyword>
<comment type="cofactor">
    <cofactor evidence="11">
        <name>[4Fe-4S] cluster</name>
        <dbReference type="ChEBI" id="CHEBI:49883"/>
    </cofactor>
    <text evidence="11">Binds 1 [4Fe-4S] cluster.</text>
</comment>
<feature type="region of interest" description="Disordered" evidence="12">
    <location>
        <begin position="239"/>
        <end position="268"/>
    </location>
</feature>
<evidence type="ECO:0000256" key="12">
    <source>
        <dbReference type="SAM" id="MobiDB-lite"/>
    </source>
</evidence>
<dbReference type="Pfam" id="PF00633">
    <property type="entry name" value="HHH"/>
    <property type="match status" value="1"/>
</dbReference>
<feature type="binding site" evidence="11">
    <location>
        <position position="199"/>
    </location>
    <ligand>
        <name>[4Fe-4S] cluster</name>
        <dbReference type="ChEBI" id="CHEBI:49883"/>
    </ligand>
</feature>
<dbReference type="InterPro" id="IPR005759">
    <property type="entry name" value="Nth"/>
</dbReference>
<dbReference type="PANTHER" id="PTHR10359:SF18">
    <property type="entry name" value="ENDONUCLEASE III"/>
    <property type="match status" value="1"/>
</dbReference>
<evidence type="ECO:0000256" key="2">
    <source>
        <dbReference type="ARBA" id="ARBA00022485"/>
    </source>
</evidence>
<feature type="domain" description="Fe/B12 periplasmic-binding" evidence="13">
    <location>
        <begin position="277"/>
        <end position="513"/>
    </location>
</feature>
<dbReference type="EMBL" id="BSDC01000002">
    <property type="protein sequence ID" value="GLH67445.1"/>
    <property type="molecule type" value="Genomic_DNA"/>
</dbReference>
<accession>A0ABQ5PZD1</accession>
<dbReference type="PROSITE" id="PS50983">
    <property type="entry name" value="FE_B12_PBP"/>
    <property type="match status" value="1"/>
</dbReference>
<evidence type="ECO:0000313" key="15">
    <source>
        <dbReference type="Proteomes" id="UP001165044"/>
    </source>
</evidence>
<evidence type="ECO:0000256" key="6">
    <source>
        <dbReference type="ARBA" id="ARBA00022801"/>
    </source>
</evidence>
<keyword evidence="3 11" id="KW-0479">Metal-binding</keyword>
<keyword evidence="11" id="KW-0238">DNA-binding</keyword>
<dbReference type="InterPro" id="IPR023170">
    <property type="entry name" value="HhH_base_excis_C"/>
</dbReference>
<dbReference type="SMART" id="SM00478">
    <property type="entry name" value="ENDO3c"/>
    <property type="match status" value="1"/>
</dbReference>
<evidence type="ECO:0000256" key="11">
    <source>
        <dbReference type="HAMAP-Rule" id="MF_00942"/>
    </source>
</evidence>
<dbReference type="InterPro" id="IPR004036">
    <property type="entry name" value="Endonuclease-III-like_CS2"/>
</dbReference>
<dbReference type="PANTHER" id="PTHR10359">
    <property type="entry name" value="A/G-SPECIFIC ADENINE GLYCOSYLASE/ENDONUCLEASE III"/>
    <property type="match status" value="1"/>
</dbReference>
<dbReference type="InterPro" id="IPR054828">
    <property type="entry name" value="Vit_B12_bind_prot"/>
</dbReference>
<dbReference type="NCBIfam" id="NF038402">
    <property type="entry name" value="TroA_like"/>
    <property type="match status" value="1"/>
</dbReference>
<feature type="binding site" evidence="11">
    <location>
        <position position="196"/>
    </location>
    <ligand>
        <name>[4Fe-4S] cluster</name>
        <dbReference type="ChEBI" id="CHEBI:49883"/>
    </ligand>
</feature>
<dbReference type="NCBIfam" id="TIGR01083">
    <property type="entry name" value="nth"/>
    <property type="match status" value="1"/>
</dbReference>
<evidence type="ECO:0000256" key="10">
    <source>
        <dbReference type="ARBA" id="ARBA00023295"/>
    </source>
</evidence>
<dbReference type="PROSITE" id="PS01155">
    <property type="entry name" value="ENDONUCLEASE_III_2"/>
    <property type="match status" value="1"/>
</dbReference>
<dbReference type="CDD" id="cd00056">
    <property type="entry name" value="ENDO3c"/>
    <property type="match status" value="1"/>
</dbReference>
<dbReference type="InterPro" id="IPR011257">
    <property type="entry name" value="DNA_glycosylase"/>
</dbReference>
<name>A0ABQ5PZD1_9BACT</name>
<evidence type="ECO:0000256" key="9">
    <source>
        <dbReference type="ARBA" id="ARBA00023204"/>
    </source>
</evidence>
<dbReference type="Pfam" id="PF01497">
    <property type="entry name" value="Peripla_BP_2"/>
    <property type="match status" value="1"/>
</dbReference>
<keyword evidence="7 11" id="KW-0408">Iron</keyword>
<dbReference type="InterPro" id="IPR000445">
    <property type="entry name" value="HhH_motif"/>
</dbReference>
<evidence type="ECO:0000256" key="1">
    <source>
        <dbReference type="ARBA" id="ARBA00008343"/>
    </source>
</evidence>
<dbReference type="Gene3D" id="1.10.340.30">
    <property type="entry name" value="Hypothetical protein, domain 2"/>
    <property type="match status" value="1"/>
</dbReference>
<protein>
    <recommendedName>
        <fullName evidence="11">Endonuclease III</fullName>
        <ecNumber evidence="11">4.2.99.18</ecNumber>
    </recommendedName>
    <alternativeName>
        <fullName evidence="11">DNA-(apurinic or apyrimidinic site) lyase</fullName>
    </alternativeName>
</protein>
<feature type="binding site" evidence="11">
    <location>
        <position position="205"/>
    </location>
    <ligand>
        <name>[4Fe-4S] cluster</name>
        <dbReference type="ChEBI" id="CHEBI:49883"/>
    </ligand>
</feature>
<comment type="caution">
    <text evidence="14">The sequence shown here is derived from an EMBL/GenBank/DDBJ whole genome shotgun (WGS) entry which is preliminary data.</text>
</comment>
<feature type="binding site" evidence="11">
    <location>
        <position position="189"/>
    </location>
    <ligand>
        <name>[4Fe-4S] cluster</name>
        <dbReference type="ChEBI" id="CHEBI:49883"/>
    </ligand>
</feature>
<dbReference type="SUPFAM" id="SSF48150">
    <property type="entry name" value="DNA-glycosylase"/>
    <property type="match status" value="1"/>
</dbReference>